<evidence type="ECO:0000256" key="2">
    <source>
        <dbReference type="SAM" id="SignalP"/>
    </source>
</evidence>
<proteinExistence type="evidence at transcript level"/>
<evidence type="ECO:0000313" key="3">
    <source>
        <dbReference type="EMBL" id="AQM58381.1"/>
    </source>
</evidence>
<name>A0A1Q1NPE0_PRIPG</name>
<feature type="signal peptide" evidence="2">
    <location>
        <begin position="1"/>
        <end position="19"/>
    </location>
</feature>
<sequence length="241" mass="26830">MSKIWLLLLLVGAIQLVRAFPALEEDEEHDFFELSSFESDDSDEERIKWIKNAWASMKSKMKKVGKKCKEFFKKGKEILKKKGIKIDPLSCTGNTCKSCIDFTMKKRKFCIEALFQSSAIQVSLTKQKAEQEPKAIIGPFSINIGDIPKCKNLGKVLGDICLQGVEGRAKSSKGKPHINFCVAALLKTYGVGAKLCIGVEDGKFKMRFAPKLFAGDEENNTIMEAGDKEDEGRPLDAVPDE</sequence>
<reference evidence="3" key="1">
    <citation type="journal article" date="2017" name="Mol. Cell. Proteomics">
        <title>Melt with this kiss: Paralysing and liquefying venom of the assassin bug Pristhesancus plagipennis (Hemiptera: Reduviidae).</title>
        <authorList>
            <person name="Walker A.A."/>
            <person name="Madio B."/>
            <person name="Jin J."/>
            <person name="Undheim E.A."/>
            <person name="Fry B.G."/>
            <person name="King G.F."/>
        </authorList>
    </citation>
    <scope>NUCLEOTIDE SEQUENCE</scope>
    <source>
        <tissue evidence="3">Venom/labial gland</tissue>
    </source>
</reference>
<dbReference type="EMBL" id="KX459630">
    <property type="protein sequence ID" value="AQM58381.1"/>
    <property type="molecule type" value="mRNA"/>
</dbReference>
<accession>A0A1Q1NPE0</accession>
<protein>
    <submittedName>
        <fullName evidence="3">Venom redulysin protein 4a</fullName>
    </submittedName>
</protein>
<evidence type="ECO:0000256" key="1">
    <source>
        <dbReference type="SAM" id="MobiDB-lite"/>
    </source>
</evidence>
<feature type="region of interest" description="Disordered" evidence="1">
    <location>
        <begin position="219"/>
        <end position="241"/>
    </location>
</feature>
<dbReference type="AlphaFoldDB" id="A0A1Q1NPE0"/>
<feature type="chain" id="PRO_5012501505" evidence="2">
    <location>
        <begin position="20"/>
        <end position="241"/>
    </location>
</feature>
<organism evidence="3">
    <name type="scientific">Pristhesancus plagipennis</name>
    <name type="common">Common assassin bug</name>
    <dbReference type="NCBI Taxonomy" id="1955184"/>
    <lineage>
        <taxon>Eukaryota</taxon>
        <taxon>Metazoa</taxon>
        <taxon>Ecdysozoa</taxon>
        <taxon>Arthropoda</taxon>
        <taxon>Hexapoda</taxon>
        <taxon>Insecta</taxon>
        <taxon>Pterygota</taxon>
        <taxon>Neoptera</taxon>
        <taxon>Paraneoptera</taxon>
        <taxon>Hemiptera</taxon>
        <taxon>Heteroptera</taxon>
        <taxon>Panheteroptera</taxon>
        <taxon>Cimicomorpha</taxon>
        <taxon>Reduviidae</taxon>
        <taxon>Harpactorinae</taxon>
        <taxon>Harpactorini</taxon>
        <taxon>Pristhesancus</taxon>
    </lineage>
</organism>
<keyword evidence="2" id="KW-0732">Signal</keyword>